<name>A0ABY2BJF7_9ACTN</name>
<dbReference type="Proteomes" id="UP000295818">
    <property type="component" value="Unassembled WGS sequence"/>
</dbReference>
<feature type="compositionally biased region" description="Basic and acidic residues" evidence="2">
    <location>
        <begin position="8"/>
        <end position="18"/>
    </location>
</feature>
<feature type="region of interest" description="Disordered" evidence="2">
    <location>
        <begin position="1"/>
        <end position="26"/>
    </location>
</feature>
<organism evidence="5 6">
    <name type="scientific">Kribbella orskensis</name>
    <dbReference type="NCBI Taxonomy" id="2512216"/>
    <lineage>
        <taxon>Bacteria</taxon>
        <taxon>Bacillati</taxon>
        <taxon>Actinomycetota</taxon>
        <taxon>Actinomycetes</taxon>
        <taxon>Propionibacteriales</taxon>
        <taxon>Kribbellaceae</taxon>
        <taxon>Kribbella</taxon>
    </lineage>
</organism>
<evidence type="ECO:0000259" key="3">
    <source>
        <dbReference type="Pfam" id="PF04775"/>
    </source>
</evidence>
<gene>
    <name evidence="5" type="ORF">EV644_107340</name>
</gene>
<evidence type="ECO:0000256" key="2">
    <source>
        <dbReference type="SAM" id="MobiDB-lite"/>
    </source>
</evidence>
<dbReference type="InterPro" id="IPR042490">
    <property type="entry name" value="Thio_Ohase/BAAT_N"/>
</dbReference>
<dbReference type="InterPro" id="IPR014940">
    <property type="entry name" value="BAAT_C"/>
</dbReference>
<dbReference type="InterPro" id="IPR016662">
    <property type="entry name" value="Acyl-CoA_thioEstase_long-chain"/>
</dbReference>
<dbReference type="Gene3D" id="2.60.40.2240">
    <property type="entry name" value="Acyl-CoA thioester hydrolase/BAAT N-terminal domain"/>
    <property type="match status" value="1"/>
</dbReference>
<dbReference type="InterPro" id="IPR029058">
    <property type="entry name" value="AB_hydrolase_fold"/>
</dbReference>
<evidence type="ECO:0000313" key="6">
    <source>
        <dbReference type="Proteomes" id="UP000295818"/>
    </source>
</evidence>
<feature type="domain" description="BAAT/Acyl-CoA thioester hydrolase C-terminal" evidence="4">
    <location>
        <begin position="245"/>
        <end position="347"/>
    </location>
</feature>
<dbReference type="EMBL" id="SLWM01000007">
    <property type="protein sequence ID" value="TCO22015.1"/>
    <property type="molecule type" value="Genomic_DNA"/>
</dbReference>
<dbReference type="Pfam" id="PF04775">
    <property type="entry name" value="Bile_Hydr_Trans"/>
    <property type="match status" value="1"/>
</dbReference>
<sequence length="350" mass="37120">MSTASSGTERRPSRRVVDLDDASPSNGTYRTLDGMGLFWSMNPADGDPDQQAFIPPTKAGKPVEDVKVSVRKDGKTLADTALTRQWMADGVTIEPLTMAKDKLTGSLVLPPPGQPKLRAVLYFGGSEGGVGALSAPGLLASHGYPVLDLAYFHAPGVPDNLRNIPLEYFASAARLLARQPGVNPARVIVMSASRGTEAALLLAQNFPDLVHGAILYAPTAVTNASFPLPDTSAWTLHGRPIAAGDLMPVDRVNGPVLTVAGTDDQLWQSWTAAPLIVQELDKANNRYPHEAVVIPQAGHTIGGPPYLPRGTSGIHPVVSRLLQYGGTRPINESALLLGWTKVLELLKSLG</sequence>
<dbReference type="InterPro" id="IPR006862">
    <property type="entry name" value="Thio_Ohase/aa_AcTrfase"/>
</dbReference>
<comment type="caution">
    <text evidence="5">The sequence shown here is derived from an EMBL/GenBank/DDBJ whole genome shotgun (WGS) entry which is preliminary data.</text>
</comment>
<dbReference type="SUPFAM" id="SSF53474">
    <property type="entry name" value="alpha/beta-Hydrolases"/>
    <property type="match status" value="1"/>
</dbReference>
<evidence type="ECO:0000256" key="1">
    <source>
        <dbReference type="ARBA" id="ARBA00006538"/>
    </source>
</evidence>
<comment type="similarity">
    <text evidence="1">Belongs to the C/M/P thioester hydrolase family.</text>
</comment>
<keyword evidence="6" id="KW-1185">Reference proteome</keyword>
<protein>
    <submittedName>
        <fullName evidence="5">Bile acid acyltransferase/acyl-CoA thioester hydrolase-like protein</fullName>
    </submittedName>
</protein>
<accession>A0ABY2BJF7</accession>
<evidence type="ECO:0000259" key="4">
    <source>
        <dbReference type="Pfam" id="PF08840"/>
    </source>
</evidence>
<dbReference type="PIRSF" id="PIRSF016521">
    <property type="entry name" value="Acyl-CoA_hydro"/>
    <property type="match status" value="1"/>
</dbReference>
<proteinExistence type="inferred from homology"/>
<dbReference type="PANTHER" id="PTHR10824:SF4">
    <property type="entry name" value="ACYL-COENZYME A THIOESTERASE 1-LIKE"/>
    <property type="match status" value="1"/>
</dbReference>
<feature type="domain" description="BAAT/Acyl-CoA thioester hydrolase C-terminal" evidence="4">
    <location>
        <begin position="164"/>
        <end position="221"/>
    </location>
</feature>
<dbReference type="PANTHER" id="PTHR10824">
    <property type="entry name" value="ACYL-COENZYME A THIOESTERASE-RELATED"/>
    <property type="match status" value="1"/>
</dbReference>
<dbReference type="Pfam" id="PF08840">
    <property type="entry name" value="BAAT_C"/>
    <property type="match status" value="2"/>
</dbReference>
<dbReference type="Gene3D" id="3.40.50.1820">
    <property type="entry name" value="alpha/beta hydrolase"/>
    <property type="match status" value="1"/>
</dbReference>
<feature type="domain" description="Acyl-CoA thioester hydrolase/bile acid-CoA amino acid N-acetyltransferase" evidence="3">
    <location>
        <begin position="16"/>
        <end position="96"/>
    </location>
</feature>
<reference evidence="5 6" key="1">
    <citation type="journal article" date="2015" name="Stand. Genomic Sci.">
        <title>Genomic Encyclopedia of Bacterial and Archaeal Type Strains, Phase III: the genomes of soil and plant-associated and newly described type strains.</title>
        <authorList>
            <person name="Whitman W.B."/>
            <person name="Woyke T."/>
            <person name="Klenk H.P."/>
            <person name="Zhou Y."/>
            <person name="Lilburn T.G."/>
            <person name="Beck B.J."/>
            <person name="De Vos P."/>
            <person name="Vandamme P."/>
            <person name="Eisen J.A."/>
            <person name="Garrity G."/>
            <person name="Hugenholtz P."/>
            <person name="Kyrpides N.C."/>
        </authorList>
    </citation>
    <scope>NUCLEOTIDE SEQUENCE [LARGE SCALE GENOMIC DNA]</scope>
    <source>
        <strain evidence="5 6">VKM Ac-2538</strain>
    </source>
</reference>
<evidence type="ECO:0000313" key="5">
    <source>
        <dbReference type="EMBL" id="TCO22015.1"/>
    </source>
</evidence>